<organism evidence="5 6">
    <name type="scientific">Ereboglobus luteus</name>
    <dbReference type="NCBI Taxonomy" id="1796921"/>
    <lineage>
        <taxon>Bacteria</taxon>
        <taxon>Pseudomonadati</taxon>
        <taxon>Verrucomicrobiota</taxon>
        <taxon>Opitutia</taxon>
        <taxon>Opitutales</taxon>
        <taxon>Opitutaceae</taxon>
        <taxon>Ereboglobus</taxon>
    </lineage>
</organism>
<dbReference type="Pfam" id="PF00072">
    <property type="entry name" value="Response_reg"/>
    <property type="match status" value="1"/>
</dbReference>
<dbReference type="GO" id="GO:0032993">
    <property type="term" value="C:protein-DNA complex"/>
    <property type="evidence" value="ECO:0007669"/>
    <property type="project" value="TreeGrafter"/>
</dbReference>
<keyword evidence="1" id="KW-0238">DNA-binding</keyword>
<dbReference type="InterPro" id="IPR001789">
    <property type="entry name" value="Sig_transdc_resp-reg_receiver"/>
</dbReference>
<dbReference type="GO" id="GO:0000976">
    <property type="term" value="F:transcription cis-regulatory region binding"/>
    <property type="evidence" value="ECO:0007669"/>
    <property type="project" value="TreeGrafter"/>
</dbReference>
<dbReference type="PANTHER" id="PTHR48111:SF69">
    <property type="entry name" value="RESPONSE REGULATOR RECEIVER"/>
    <property type="match status" value="1"/>
</dbReference>
<evidence type="ECO:0000256" key="1">
    <source>
        <dbReference type="ARBA" id="ARBA00023125"/>
    </source>
</evidence>
<dbReference type="GO" id="GO:0005829">
    <property type="term" value="C:cytosol"/>
    <property type="evidence" value="ECO:0007669"/>
    <property type="project" value="TreeGrafter"/>
</dbReference>
<evidence type="ECO:0000256" key="2">
    <source>
        <dbReference type="PROSITE-ProRule" id="PRU00169"/>
    </source>
</evidence>
<keyword evidence="6" id="KW-1185">Reference proteome</keyword>
<gene>
    <name evidence="5" type="ORF">CKA38_08500</name>
</gene>
<dbReference type="SMART" id="SM00448">
    <property type="entry name" value="REC"/>
    <property type="match status" value="1"/>
</dbReference>
<feature type="domain" description="HTH LytTR-type" evidence="4">
    <location>
        <begin position="176"/>
        <end position="248"/>
    </location>
</feature>
<dbReference type="Gene3D" id="2.40.50.1020">
    <property type="entry name" value="LytTr DNA-binding domain"/>
    <property type="match status" value="1"/>
</dbReference>
<feature type="domain" description="Response regulatory" evidence="3">
    <location>
        <begin position="2"/>
        <end position="114"/>
    </location>
</feature>
<sequence length="248" mass="27091">MKALIIDDERLARAELRDLLQAHPEVDIVGEAGNAAQARELIAKHKPSLIFLDVQMPEETGFDLLVSLGENAPRVIFTTAYDSHALRAFEFAAKDYLLKPISPARLATAIDRLVPDDHAAADDSPSPDDPAGASAPTFGASDRILVGDGDHLAFVVVESIRGAESIGAHTVLWLDKGTAVVKRSLSSLEARLPAALFFRANRAQLINLRHITAVEPWFSGSLMITLDNGKKIDLSRRQARLFRERQTL</sequence>
<dbReference type="InterPro" id="IPR039420">
    <property type="entry name" value="WalR-like"/>
</dbReference>
<dbReference type="PANTHER" id="PTHR48111">
    <property type="entry name" value="REGULATOR OF RPOS"/>
    <property type="match status" value="1"/>
</dbReference>
<dbReference type="AlphaFoldDB" id="A0A2U8E792"/>
<evidence type="ECO:0000259" key="3">
    <source>
        <dbReference type="PROSITE" id="PS50110"/>
    </source>
</evidence>
<evidence type="ECO:0000313" key="5">
    <source>
        <dbReference type="EMBL" id="AWI10605.1"/>
    </source>
</evidence>
<evidence type="ECO:0000259" key="4">
    <source>
        <dbReference type="PROSITE" id="PS50930"/>
    </source>
</evidence>
<dbReference type="PROSITE" id="PS50930">
    <property type="entry name" value="HTH_LYTTR"/>
    <property type="match status" value="1"/>
</dbReference>
<dbReference type="GO" id="GO:0006355">
    <property type="term" value="P:regulation of DNA-templated transcription"/>
    <property type="evidence" value="ECO:0007669"/>
    <property type="project" value="TreeGrafter"/>
</dbReference>
<dbReference type="InterPro" id="IPR007492">
    <property type="entry name" value="LytTR_DNA-bd_dom"/>
</dbReference>
<dbReference type="GO" id="GO:0000156">
    <property type="term" value="F:phosphorelay response regulator activity"/>
    <property type="evidence" value="ECO:0007669"/>
    <property type="project" value="TreeGrafter"/>
</dbReference>
<accession>A0A2U8E792</accession>
<dbReference type="KEGG" id="elut:CKA38_08500"/>
<dbReference type="PROSITE" id="PS50110">
    <property type="entry name" value="RESPONSE_REGULATORY"/>
    <property type="match status" value="1"/>
</dbReference>
<dbReference type="OrthoDB" id="236568at2"/>
<reference evidence="5 6" key="1">
    <citation type="journal article" date="2018" name="Syst. Appl. Microbiol.">
        <title>Ereboglobus luteus gen. nov. sp. nov. from cockroach guts, and new insights into the oxygen relationship of the genera Opitutus and Didymococcus (Verrucomicrobia: Opitutaceae).</title>
        <authorList>
            <person name="Tegtmeier D."/>
            <person name="Belitz A."/>
            <person name="Radek R."/>
            <person name="Heimerl T."/>
            <person name="Brune A."/>
        </authorList>
    </citation>
    <scope>NUCLEOTIDE SEQUENCE [LARGE SCALE GENOMIC DNA]</scope>
    <source>
        <strain evidence="5 6">Ho45</strain>
    </source>
</reference>
<dbReference type="Gene3D" id="3.40.50.2300">
    <property type="match status" value="1"/>
</dbReference>
<dbReference type="SUPFAM" id="SSF52172">
    <property type="entry name" value="CheY-like"/>
    <property type="match status" value="1"/>
</dbReference>
<dbReference type="SMART" id="SM00850">
    <property type="entry name" value="LytTR"/>
    <property type="match status" value="1"/>
</dbReference>
<dbReference type="EMBL" id="CP023004">
    <property type="protein sequence ID" value="AWI10605.1"/>
    <property type="molecule type" value="Genomic_DNA"/>
</dbReference>
<name>A0A2U8E792_9BACT</name>
<proteinExistence type="predicted"/>
<protein>
    <recommendedName>
        <fullName evidence="7">DNA-binding response regulator</fullName>
    </recommendedName>
</protein>
<dbReference type="Pfam" id="PF04397">
    <property type="entry name" value="LytTR"/>
    <property type="match status" value="1"/>
</dbReference>
<keyword evidence="2" id="KW-0597">Phosphoprotein</keyword>
<feature type="modified residue" description="4-aspartylphosphate" evidence="2">
    <location>
        <position position="53"/>
    </location>
</feature>
<evidence type="ECO:0008006" key="7">
    <source>
        <dbReference type="Google" id="ProtNLM"/>
    </source>
</evidence>
<dbReference type="InterPro" id="IPR011006">
    <property type="entry name" value="CheY-like_superfamily"/>
</dbReference>
<dbReference type="Proteomes" id="UP000244896">
    <property type="component" value="Chromosome"/>
</dbReference>
<evidence type="ECO:0000313" key="6">
    <source>
        <dbReference type="Proteomes" id="UP000244896"/>
    </source>
</evidence>